<sequence>MVPGAMLNGTKSLLTSRCRRAFSKASMATSASWPKFTPPLTLQAHVAISAWKEDYDANRPHSSLGNITLNEFAMKMAPEKQAT</sequence>
<evidence type="ECO:0000313" key="2">
    <source>
        <dbReference type="EMBL" id="QQM33123.1"/>
    </source>
</evidence>
<dbReference type="InterPro" id="IPR001584">
    <property type="entry name" value="Integrase_cat-core"/>
</dbReference>
<dbReference type="GO" id="GO:0015074">
    <property type="term" value="P:DNA integration"/>
    <property type="evidence" value="ECO:0007669"/>
    <property type="project" value="InterPro"/>
</dbReference>
<feature type="domain" description="Integrase catalytic" evidence="1">
    <location>
        <begin position="42"/>
        <end position="68"/>
    </location>
</feature>
<proteinExistence type="predicted"/>
<evidence type="ECO:0000313" key="3">
    <source>
        <dbReference type="Proteomes" id="UP000596083"/>
    </source>
</evidence>
<keyword evidence="2" id="KW-0614">Plasmid</keyword>
<dbReference type="KEGG" id="mlut:JET14_21985"/>
<protein>
    <submittedName>
        <fullName evidence="2">Transposase</fullName>
    </submittedName>
</protein>
<dbReference type="EMBL" id="CP066788">
    <property type="protein sequence ID" value="QQM33123.1"/>
    <property type="molecule type" value="Genomic_DNA"/>
</dbReference>
<gene>
    <name evidence="2" type="ORF">JET14_21985</name>
</gene>
<accession>A0A7T7KP20</accession>
<dbReference type="Pfam" id="PF13683">
    <property type="entry name" value="rve_3"/>
    <property type="match status" value="1"/>
</dbReference>
<dbReference type="Proteomes" id="UP000596083">
    <property type="component" value="Plasmid plas-002"/>
</dbReference>
<geneLocation type="plasmid" evidence="2 3">
    <name>plas-002</name>
</geneLocation>
<organism evidence="2 3">
    <name type="scientific">Martelella lutilitoris</name>
    <dbReference type="NCBI Taxonomy" id="2583532"/>
    <lineage>
        <taxon>Bacteria</taxon>
        <taxon>Pseudomonadati</taxon>
        <taxon>Pseudomonadota</taxon>
        <taxon>Alphaproteobacteria</taxon>
        <taxon>Hyphomicrobiales</taxon>
        <taxon>Aurantimonadaceae</taxon>
        <taxon>Martelella</taxon>
    </lineage>
</organism>
<dbReference type="AlphaFoldDB" id="A0A7T7KP20"/>
<name>A0A7T7KP20_9HYPH</name>
<reference evidence="2 3" key="1">
    <citation type="submission" date="2020-12" db="EMBL/GenBank/DDBJ databases">
        <authorList>
            <person name="Zheng R.K."/>
            <person name="Sun C.M."/>
        </authorList>
    </citation>
    <scope>NUCLEOTIDE SEQUENCE [LARGE SCALE GENOMIC DNA]</scope>
    <source>
        <strain evidence="2 3">ZRK001</strain>
        <plasmid evidence="2 3">plas-002</plasmid>
    </source>
</reference>
<evidence type="ECO:0000259" key="1">
    <source>
        <dbReference type="Pfam" id="PF13683"/>
    </source>
</evidence>